<dbReference type="SUPFAM" id="SSF48452">
    <property type="entry name" value="TPR-like"/>
    <property type="match status" value="1"/>
</dbReference>
<dbReference type="Gene3D" id="1.25.40.10">
    <property type="entry name" value="Tetratricopeptide repeat domain"/>
    <property type="match status" value="1"/>
</dbReference>
<protein>
    <submittedName>
        <fullName evidence="1">Uncharacterized protein</fullName>
    </submittedName>
</protein>
<dbReference type="GO" id="GO:0005737">
    <property type="term" value="C:cytoplasm"/>
    <property type="evidence" value="ECO:0007669"/>
    <property type="project" value="TreeGrafter"/>
</dbReference>
<dbReference type="PANTHER" id="PTHR46050">
    <property type="entry name" value="TPR REPEAT-CONTAINING THIOREDOXIN"/>
    <property type="match status" value="1"/>
</dbReference>
<name>A0AAW1WHL7_RUBAR</name>
<evidence type="ECO:0000313" key="2">
    <source>
        <dbReference type="Proteomes" id="UP001457282"/>
    </source>
</evidence>
<proteinExistence type="predicted"/>
<organism evidence="1 2">
    <name type="scientific">Rubus argutus</name>
    <name type="common">Southern blackberry</name>
    <dbReference type="NCBI Taxonomy" id="59490"/>
    <lineage>
        <taxon>Eukaryota</taxon>
        <taxon>Viridiplantae</taxon>
        <taxon>Streptophyta</taxon>
        <taxon>Embryophyta</taxon>
        <taxon>Tracheophyta</taxon>
        <taxon>Spermatophyta</taxon>
        <taxon>Magnoliopsida</taxon>
        <taxon>eudicotyledons</taxon>
        <taxon>Gunneridae</taxon>
        <taxon>Pentapetalae</taxon>
        <taxon>rosids</taxon>
        <taxon>fabids</taxon>
        <taxon>Rosales</taxon>
        <taxon>Rosaceae</taxon>
        <taxon>Rosoideae</taxon>
        <taxon>Rosoideae incertae sedis</taxon>
        <taxon>Rubus</taxon>
    </lineage>
</organism>
<sequence length="105" mass="11476">MFGSRKLGDWKSVLRESDAAIESGADSSPQLVASKAEALLKLHKLEDAESILTNMPKFDSYPSSCLQTKLFGMLVEAYVLYVRAQVEMALGRFENAVAAVEKGGY</sequence>
<keyword evidence="2" id="KW-1185">Reference proteome</keyword>
<reference evidence="1 2" key="1">
    <citation type="journal article" date="2023" name="G3 (Bethesda)">
        <title>A chromosome-length genome assembly and annotation of blackberry (Rubus argutus, cv. 'Hillquist').</title>
        <authorList>
            <person name="Bruna T."/>
            <person name="Aryal R."/>
            <person name="Dudchenko O."/>
            <person name="Sargent D.J."/>
            <person name="Mead D."/>
            <person name="Buti M."/>
            <person name="Cavallini A."/>
            <person name="Hytonen T."/>
            <person name="Andres J."/>
            <person name="Pham M."/>
            <person name="Weisz D."/>
            <person name="Mascagni F."/>
            <person name="Usai G."/>
            <person name="Natali L."/>
            <person name="Bassil N."/>
            <person name="Fernandez G.E."/>
            <person name="Lomsadze A."/>
            <person name="Armour M."/>
            <person name="Olukolu B."/>
            <person name="Poorten T."/>
            <person name="Britton C."/>
            <person name="Davik J."/>
            <person name="Ashrafi H."/>
            <person name="Aiden E.L."/>
            <person name="Borodovsky M."/>
            <person name="Worthington M."/>
        </authorList>
    </citation>
    <scope>NUCLEOTIDE SEQUENCE [LARGE SCALE GENOMIC DNA]</scope>
    <source>
        <strain evidence="1">PI 553951</strain>
    </source>
</reference>
<accession>A0AAW1WHL7</accession>
<evidence type="ECO:0000313" key="1">
    <source>
        <dbReference type="EMBL" id="KAK9922740.1"/>
    </source>
</evidence>
<dbReference type="EMBL" id="JBEDUW010000006">
    <property type="protein sequence ID" value="KAK9922740.1"/>
    <property type="molecule type" value="Genomic_DNA"/>
</dbReference>
<comment type="caution">
    <text evidence="1">The sequence shown here is derived from an EMBL/GenBank/DDBJ whole genome shotgun (WGS) entry which is preliminary data.</text>
</comment>
<dbReference type="Proteomes" id="UP001457282">
    <property type="component" value="Unassembled WGS sequence"/>
</dbReference>
<gene>
    <name evidence="1" type="ORF">M0R45_031187</name>
</gene>
<dbReference type="AlphaFoldDB" id="A0AAW1WHL7"/>
<dbReference type="PANTHER" id="PTHR46050:SF29">
    <property type="entry name" value="TPR REPEAT-CONTAINING THIOREDOXIN TTL4"/>
    <property type="match status" value="1"/>
</dbReference>
<dbReference type="InterPro" id="IPR044534">
    <property type="entry name" value="TTL1-4"/>
</dbReference>
<dbReference type="InterPro" id="IPR011990">
    <property type="entry name" value="TPR-like_helical_dom_sf"/>
</dbReference>